<comment type="caution">
    <text evidence="1">The sequence shown here is derived from an EMBL/GenBank/DDBJ whole genome shotgun (WGS) entry which is preliminary data.</text>
</comment>
<proteinExistence type="predicted"/>
<sequence length="132" mass="14508">MGTKHEHFLRLQCNARDIKIMIRGKNMNIRVALDGEIAHGEVVLNNDDVGWPRRISHVGSRNDGEDASHTGMKPVVSDCVRNDGFSSSEAMAMAMGATVNLAARRQAMVRVQPRLLSSACATTSVKWRCGME</sequence>
<organism evidence="1 2">
    <name type="scientific">Ceratodon purpureus</name>
    <name type="common">Fire moss</name>
    <name type="synonym">Dicranum purpureum</name>
    <dbReference type="NCBI Taxonomy" id="3225"/>
    <lineage>
        <taxon>Eukaryota</taxon>
        <taxon>Viridiplantae</taxon>
        <taxon>Streptophyta</taxon>
        <taxon>Embryophyta</taxon>
        <taxon>Bryophyta</taxon>
        <taxon>Bryophytina</taxon>
        <taxon>Bryopsida</taxon>
        <taxon>Dicranidae</taxon>
        <taxon>Pseudoditrichales</taxon>
        <taxon>Ditrichaceae</taxon>
        <taxon>Ceratodon</taxon>
    </lineage>
</organism>
<accession>A0A8T0GRG1</accession>
<gene>
    <name evidence="1" type="ORF">KC19_9G022300</name>
</gene>
<dbReference type="AlphaFoldDB" id="A0A8T0GRG1"/>
<dbReference type="Proteomes" id="UP000822688">
    <property type="component" value="Chromosome 9"/>
</dbReference>
<keyword evidence="2" id="KW-1185">Reference proteome</keyword>
<reference evidence="1" key="1">
    <citation type="submission" date="2020-06" db="EMBL/GenBank/DDBJ databases">
        <title>WGS assembly of Ceratodon purpureus strain R40.</title>
        <authorList>
            <person name="Carey S.B."/>
            <person name="Jenkins J."/>
            <person name="Shu S."/>
            <person name="Lovell J.T."/>
            <person name="Sreedasyam A."/>
            <person name="Maumus F."/>
            <person name="Tiley G.P."/>
            <person name="Fernandez-Pozo N."/>
            <person name="Barry K."/>
            <person name="Chen C."/>
            <person name="Wang M."/>
            <person name="Lipzen A."/>
            <person name="Daum C."/>
            <person name="Saski C.A."/>
            <person name="Payton A.C."/>
            <person name="Mcbreen J.C."/>
            <person name="Conrad R.E."/>
            <person name="Kollar L.M."/>
            <person name="Olsson S."/>
            <person name="Huttunen S."/>
            <person name="Landis J.B."/>
            <person name="Wickett N.J."/>
            <person name="Johnson M.G."/>
            <person name="Rensing S.A."/>
            <person name="Grimwood J."/>
            <person name="Schmutz J."/>
            <person name="Mcdaniel S.F."/>
        </authorList>
    </citation>
    <scope>NUCLEOTIDE SEQUENCE</scope>
    <source>
        <strain evidence="1">R40</strain>
    </source>
</reference>
<evidence type="ECO:0000313" key="1">
    <source>
        <dbReference type="EMBL" id="KAG0560889.1"/>
    </source>
</evidence>
<protein>
    <submittedName>
        <fullName evidence="1">Uncharacterized protein</fullName>
    </submittedName>
</protein>
<name>A0A8T0GRG1_CERPU</name>
<evidence type="ECO:0000313" key="2">
    <source>
        <dbReference type="Proteomes" id="UP000822688"/>
    </source>
</evidence>
<dbReference type="EMBL" id="CM026430">
    <property type="protein sequence ID" value="KAG0560889.1"/>
    <property type="molecule type" value="Genomic_DNA"/>
</dbReference>